<keyword evidence="2 8" id="KW-0813">Transport</keyword>
<dbReference type="GO" id="GO:0008982">
    <property type="term" value="F:protein-N(PI)-phosphohistidine-sugar phosphotransferase activity"/>
    <property type="evidence" value="ECO:0007669"/>
    <property type="project" value="UniProtKB-UniRule"/>
</dbReference>
<reference evidence="11 12" key="2">
    <citation type="submission" date="2009-02" db="EMBL/GenBank/DDBJ databases">
        <title>Draft genome sequence of Holdemania filiformis DSM 12042.</title>
        <authorList>
            <person name="Sudarsanam P."/>
            <person name="Ley R."/>
            <person name="Guruge J."/>
            <person name="Turnbaugh P.J."/>
            <person name="Mahowald M."/>
            <person name="Liep D."/>
            <person name="Gordon J."/>
        </authorList>
    </citation>
    <scope>NUCLEOTIDE SEQUENCE [LARGE SCALE GENOMIC DNA]</scope>
    <source>
        <strain evidence="11 12">DSM 12042</strain>
    </source>
</reference>
<dbReference type="eggNOG" id="COG1455">
    <property type="taxonomic scope" value="Bacteria"/>
</dbReference>
<evidence type="ECO:0000256" key="8">
    <source>
        <dbReference type="PIRNR" id="PIRNR006351"/>
    </source>
</evidence>
<evidence type="ECO:0000256" key="9">
    <source>
        <dbReference type="SAM" id="Phobius"/>
    </source>
</evidence>
<evidence type="ECO:0000256" key="3">
    <source>
        <dbReference type="ARBA" id="ARBA00022475"/>
    </source>
</evidence>
<dbReference type="GO" id="GO:0005886">
    <property type="term" value="C:plasma membrane"/>
    <property type="evidence" value="ECO:0007669"/>
    <property type="project" value="UniProtKB-SubCell"/>
</dbReference>
<dbReference type="GO" id="GO:1902815">
    <property type="term" value="P:N,N'-diacetylchitobiose import"/>
    <property type="evidence" value="ECO:0007669"/>
    <property type="project" value="TreeGrafter"/>
</dbReference>
<dbReference type="OrthoDB" id="1641940at2"/>
<dbReference type="RefSeq" id="WP_006061175.1">
    <property type="nucleotide sequence ID" value="NZ_GG657562.1"/>
</dbReference>
<keyword evidence="4 8" id="KW-0762">Sugar transport</keyword>
<dbReference type="GO" id="GO:0009401">
    <property type="term" value="P:phosphoenolpyruvate-dependent sugar phosphotransferase system"/>
    <property type="evidence" value="ECO:0007669"/>
    <property type="project" value="InterPro"/>
</dbReference>
<dbReference type="PROSITE" id="PS51105">
    <property type="entry name" value="PTS_EIIC_TYPE_3"/>
    <property type="match status" value="1"/>
</dbReference>
<comment type="function">
    <text evidence="8">The phosphoenolpyruvate-dependent sugar phosphotransferase system (PTS), a major carbohydrate active -transport system, catalyzes the phosphorylation of incoming sugar substrates concomitant with their translocation across the cell membrane.</text>
</comment>
<keyword evidence="5 9" id="KW-0812">Transmembrane</keyword>
<comment type="caution">
    <text evidence="11">The sequence shown here is derived from an EMBL/GenBank/DDBJ whole genome shotgun (WGS) entry which is preliminary data.</text>
</comment>
<name>B9YDW5_9FIRM</name>
<dbReference type="Pfam" id="PF02378">
    <property type="entry name" value="PTS_EIIC"/>
    <property type="match status" value="1"/>
</dbReference>
<evidence type="ECO:0000256" key="6">
    <source>
        <dbReference type="ARBA" id="ARBA00022989"/>
    </source>
</evidence>
<protein>
    <recommendedName>
        <fullName evidence="8">Permease IIC component</fullName>
    </recommendedName>
</protein>
<dbReference type="PANTHER" id="PTHR33989">
    <property type="match status" value="1"/>
</dbReference>
<keyword evidence="11" id="KW-0808">Transferase</keyword>
<feature type="transmembrane region" description="Helical" evidence="9">
    <location>
        <begin position="372"/>
        <end position="398"/>
    </location>
</feature>
<feature type="transmembrane region" description="Helical" evidence="9">
    <location>
        <begin position="97"/>
        <end position="115"/>
    </location>
</feature>
<sequence length="420" mass="47294">MNKLLTLFEQKLVPTMNKLTRNVWINVLKDSLMQTLPMTLLGSILCLLTVPGDLLGWEWCWNFWTPWNWTMGLLSVFIAVLIPLNYLEKKKLRRQRVAAMMTSIACFFIIVNPIVLEDGVLGLAQTALGAGGMLAAMLSGVLASIVLEKFGKFSFFKQDSPMPDFVRAWFDQLLPCAICVIGMWLLVDMAGVNVFHLLQAAFSPIAKVAQTWYGMVILLFIEAFVYSMGISCWVMSPITNPILTMAIVANIEMARNGVTDVALLNLYTQATIYCAYYAFGGIGNTLALNLMSLRSKSNKIKGLSRASIAPSIFNINEPIVFGMIAWNPFLMVPMWLNGIITPLLMWLFTKIIPFAPIPVTDFSGFWCMPFPFVTWLGTQSLNAVILMLGLFVVSWLIYYPFYKVYEKQEIENERIALESK</sequence>
<evidence type="ECO:0000256" key="2">
    <source>
        <dbReference type="ARBA" id="ARBA00022448"/>
    </source>
</evidence>
<feature type="transmembrane region" description="Helical" evidence="9">
    <location>
        <begin position="212"/>
        <end position="235"/>
    </location>
</feature>
<gene>
    <name evidence="11" type="ORF">HOLDEFILI_04039</name>
</gene>
<feature type="domain" description="PTS EIIC type-3" evidence="10">
    <location>
        <begin position="8"/>
        <end position="401"/>
    </location>
</feature>
<evidence type="ECO:0000259" key="10">
    <source>
        <dbReference type="PROSITE" id="PS51105"/>
    </source>
</evidence>
<dbReference type="STRING" id="545696.HOLDEFILI_04039"/>
<feature type="transmembrane region" description="Helical" evidence="9">
    <location>
        <begin position="66"/>
        <end position="85"/>
    </location>
</feature>
<dbReference type="InterPro" id="IPR004796">
    <property type="entry name" value="PTS_IIC_cello"/>
</dbReference>
<dbReference type="Proteomes" id="UP000005950">
    <property type="component" value="Unassembled WGS sequence"/>
</dbReference>
<evidence type="ECO:0000313" key="11">
    <source>
        <dbReference type="EMBL" id="EEF65822.1"/>
    </source>
</evidence>
<organism evidence="11 12">
    <name type="scientific">Holdemania filiformis DSM 12042</name>
    <dbReference type="NCBI Taxonomy" id="545696"/>
    <lineage>
        <taxon>Bacteria</taxon>
        <taxon>Bacillati</taxon>
        <taxon>Bacillota</taxon>
        <taxon>Erysipelotrichia</taxon>
        <taxon>Erysipelotrichales</taxon>
        <taxon>Erysipelotrichaceae</taxon>
        <taxon>Holdemania</taxon>
    </lineage>
</organism>
<evidence type="ECO:0000256" key="4">
    <source>
        <dbReference type="ARBA" id="ARBA00022597"/>
    </source>
</evidence>
<evidence type="ECO:0000256" key="5">
    <source>
        <dbReference type="ARBA" id="ARBA00022692"/>
    </source>
</evidence>
<feature type="transmembrane region" description="Helical" evidence="9">
    <location>
        <begin position="168"/>
        <end position="187"/>
    </location>
</feature>
<evidence type="ECO:0000313" key="12">
    <source>
        <dbReference type="Proteomes" id="UP000005950"/>
    </source>
</evidence>
<comment type="subcellular location">
    <subcellularLocation>
        <location evidence="1">Cell membrane</location>
        <topology evidence="1">Multi-pass membrane protein</topology>
    </subcellularLocation>
</comment>
<feature type="transmembrane region" description="Helical" evidence="9">
    <location>
        <begin position="270"/>
        <end position="291"/>
    </location>
</feature>
<feature type="transmembrane region" description="Helical" evidence="9">
    <location>
        <begin position="329"/>
        <end position="352"/>
    </location>
</feature>
<feature type="transmembrane region" description="Helical" evidence="9">
    <location>
        <begin position="127"/>
        <end position="147"/>
    </location>
</feature>
<dbReference type="InterPro" id="IPR004501">
    <property type="entry name" value="PTS_EIIC_3"/>
</dbReference>
<proteinExistence type="predicted"/>
<keyword evidence="6 9" id="KW-1133">Transmembrane helix</keyword>
<dbReference type="PIRSF" id="PIRSF006351">
    <property type="entry name" value="PTS_EIIC-Cellobiose"/>
    <property type="match status" value="1"/>
</dbReference>
<keyword evidence="7 8" id="KW-0472">Membrane</keyword>
<evidence type="ECO:0000256" key="1">
    <source>
        <dbReference type="ARBA" id="ARBA00004651"/>
    </source>
</evidence>
<dbReference type="InterPro" id="IPR051088">
    <property type="entry name" value="PTS_Sugar-EIIC/EIIB"/>
</dbReference>
<dbReference type="InterPro" id="IPR003352">
    <property type="entry name" value="PTS_EIIC"/>
</dbReference>
<evidence type="ECO:0000256" key="7">
    <source>
        <dbReference type="ARBA" id="ARBA00023136"/>
    </source>
</evidence>
<dbReference type="AlphaFoldDB" id="B9YDW5"/>
<dbReference type="HOGENOM" id="CLU_029688_1_1_9"/>
<keyword evidence="3 8" id="KW-1003">Cell membrane</keyword>
<reference evidence="11 12" key="1">
    <citation type="submission" date="2008-12" db="EMBL/GenBank/DDBJ databases">
        <authorList>
            <person name="Fulton L."/>
            <person name="Clifton S."/>
            <person name="Fulton B."/>
            <person name="Xu J."/>
            <person name="Minx P."/>
            <person name="Pepin K.H."/>
            <person name="Johnson M."/>
            <person name="Bhonagiri V."/>
            <person name="Nash W.E."/>
            <person name="Mardis E.R."/>
            <person name="Wilson R.K."/>
        </authorList>
    </citation>
    <scope>NUCLEOTIDE SEQUENCE [LARGE SCALE GENOMIC DNA]</scope>
    <source>
        <strain evidence="11 12">DSM 12042</strain>
    </source>
</reference>
<dbReference type="EMBL" id="ACCF01000254">
    <property type="protein sequence ID" value="EEF65822.1"/>
    <property type="molecule type" value="Genomic_DNA"/>
</dbReference>
<dbReference type="PANTHER" id="PTHR33989:SF4">
    <property type="entry name" value="PTS SYSTEM N,N'-DIACETYLCHITOBIOSE-SPECIFIC EIIC COMPONENT"/>
    <property type="match status" value="1"/>
</dbReference>
<accession>B9YDW5</accession>